<evidence type="ECO:0000256" key="2">
    <source>
        <dbReference type="SAM" id="MobiDB-lite"/>
    </source>
</evidence>
<accession>A0A1L7RKE6</accession>
<feature type="region of interest" description="Disordered" evidence="2">
    <location>
        <begin position="1"/>
        <end position="23"/>
    </location>
</feature>
<keyword evidence="1 4" id="KW-0808">Transferase</keyword>
<gene>
    <name evidence="4" type="ORF">AAM4_1717</name>
</gene>
<protein>
    <submittedName>
        <fullName evidence="4">Glycosyltransferase</fullName>
    </submittedName>
</protein>
<dbReference type="AlphaFoldDB" id="A0A1L7RKE6"/>
<organism evidence="4">
    <name type="scientific">Actinomyces succiniciruminis</name>
    <dbReference type="NCBI Taxonomy" id="1522002"/>
    <lineage>
        <taxon>Bacteria</taxon>
        <taxon>Bacillati</taxon>
        <taxon>Actinomycetota</taxon>
        <taxon>Actinomycetes</taxon>
        <taxon>Actinomycetales</taxon>
        <taxon>Actinomycetaceae</taxon>
        <taxon>Actinomyces</taxon>
    </lineage>
</organism>
<feature type="domain" description="Glycosyl transferase family 1" evidence="3">
    <location>
        <begin position="344"/>
        <end position="501"/>
    </location>
</feature>
<name>A0A1L7RKE6_9ACTO</name>
<reference evidence="4" key="1">
    <citation type="submission" date="2014-07" db="EMBL/GenBank/DDBJ databases">
        <authorList>
            <person name="Zhang J.E."/>
            <person name="Yang H."/>
            <person name="Guo J."/>
            <person name="Deng Z."/>
            <person name="Luo H."/>
            <person name="Luo M."/>
            <person name="Zhao B."/>
        </authorList>
    </citation>
    <scope>NUCLEOTIDE SEQUENCE</scope>
    <source>
        <strain evidence="4">AM4</strain>
    </source>
</reference>
<dbReference type="EMBL" id="LK995511">
    <property type="protein sequence ID" value="CED91549.1"/>
    <property type="molecule type" value="Genomic_DNA"/>
</dbReference>
<evidence type="ECO:0000313" key="4">
    <source>
        <dbReference type="EMBL" id="CED91549.1"/>
    </source>
</evidence>
<dbReference type="Pfam" id="PF00534">
    <property type="entry name" value="Glycos_transf_1"/>
    <property type="match status" value="1"/>
</dbReference>
<dbReference type="SUPFAM" id="SSF53756">
    <property type="entry name" value="UDP-Glycosyltransferase/glycogen phosphorylase"/>
    <property type="match status" value="1"/>
</dbReference>
<dbReference type="InterPro" id="IPR001296">
    <property type="entry name" value="Glyco_trans_1"/>
</dbReference>
<dbReference type="Gene3D" id="3.40.50.2000">
    <property type="entry name" value="Glycogen Phosphorylase B"/>
    <property type="match status" value="2"/>
</dbReference>
<sequence>MNSCMRGGSTAPEDGPEEGSVGMTYPMLLSGPLTYRAAGLANSVVLRSRQLSDGGGWPVILVDAFQPMFESELRALRGEGRLGSRTEVRNLYRDFAQLPRSTATLPSASRPRFVREGSTEVRTDESDPTIRRYYRSGEYVAFEKLDAEELRPVFVDLLASGKRYRRLRYSDEGEVCQVQSFDDSNELEAEEYFNDSGVRYLLVEHRDGAPARWVYLDAELREVVFASMSEMLTYWLVNFNGDVLRDHVLISEWAFRRPALDRAAALLNFKVVYTFHNSHLGGSRRYSRSEFKPELRSTLEALGTMDAVVVLTNEQKYDLLKMNPALDNVHVIPHVVESEVAAETVERDPFKVAIISRLSPEKGIVNVVKEFGRILASVPDARLDIWGRGPEEESIRAAITSSGLSGNVSLKGFSDTPRREYAASAVALFPSEYEGQPLSLMECVMSGCVPVAYDFKYGARYAIEDGVSGFIVDPGNVDELIDAVRLLLVHNDLRECMSVAGPRRLADSNTVERLRKDWLALFLSLGGKLGRIGSRP</sequence>
<dbReference type="PANTHER" id="PTHR12526:SF630">
    <property type="entry name" value="GLYCOSYLTRANSFERASE"/>
    <property type="match status" value="1"/>
</dbReference>
<dbReference type="PANTHER" id="PTHR12526">
    <property type="entry name" value="GLYCOSYLTRANSFERASE"/>
    <property type="match status" value="1"/>
</dbReference>
<proteinExistence type="predicted"/>
<dbReference type="GO" id="GO:0016757">
    <property type="term" value="F:glycosyltransferase activity"/>
    <property type="evidence" value="ECO:0007669"/>
    <property type="project" value="InterPro"/>
</dbReference>
<evidence type="ECO:0000256" key="1">
    <source>
        <dbReference type="ARBA" id="ARBA00022679"/>
    </source>
</evidence>
<evidence type="ECO:0000259" key="3">
    <source>
        <dbReference type="Pfam" id="PF00534"/>
    </source>
</evidence>